<comment type="caution">
    <text evidence="2">The sequence shown here is derived from an EMBL/GenBank/DDBJ whole genome shotgun (WGS) entry which is preliminary data.</text>
</comment>
<reference evidence="2" key="1">
    <citation type="journal article" date="2021" name="bioRxiv">
        <title>Whole Genome Assembly and Annotation of Northern Wild Rice, Zizania palustris L., Supports a Whole Genome Duplication in the Zizania Genus.</title>
        <authorList>
            <person name="Haas M."/>
            <person name="Kono T."/>
            <person name="Macchietto M."/>
            <person name="Millas R."/>
            <person name="McGilp L."/>
            <person name="Shao M."/>
            <person name="Duquette J."/>
            <person name="Hirsch C.N."/>
            <person name="Kimball J."/>
        </authorList>
    </citation>
    <scope>NUCLEOTIDE SEQUENCE</scope>
    <source>
        <tissue evidence="2">Fresh leaf tissue</tissue>
    </source>
</reference>
<gene>
    <name evidence="2" type="ORF">GUJ93_ZPchr0015g6791</name>
</gene>
<evidence type="ECO:0000256" key="1">
    <source>
        <dbReference type="SAM" id="MobiDB-lite"/>
    </source>
</evidence>
<feature type="region of interest" description="Disordered" evidence="1">
    <location>
        <begin position="1"/>
        <end position="32"/>
    </location>
</feature>
<feature type="compositionally biased region" description="Polar residues" evidence="1">
    <location>
        <begin position="1"/>
        <end position="12"/>
    </location>
</feature>
<dbReference type="EMBL" id="JAAALK010000085">
    <property type="protein sequence ID" value="KAG8083395.1"/>
    <property type="molecule type" value="Genomic_DNA"/>
</dbReference>
<dbReference type="Proteomes" id="UP000729402">
    <property type="component" value="Unassembled WGS sequence"/>
</dbReference>
<reference evidence="2" key="2">
    <citation type="submission" date="2021-02" db="EMBL/GenBank/DDBJ databases">
        <authorList>
            <person name="Kimball J.A."/>
            <person name="Haas M.W."/>
            <person name="Macchietto M."/>
            <person name="Kono T."/>
            <person name="Duquette J."/>
            <person name="Shao M."/>
        </authorList>
    </citation>
    <scope>NUCLEOTIDE SEQUENCE</scope>
    <source>
        <tissue evidence="2">Fresh leaf tissue</tissue>
    </source>
</reference>
<evidence type="ECO:0000313" key="3">
    <source>
        <dbReference type="Proteomes" id="UP000729402"/>
    </source>
</evidence>
<name>A0A8J5TGG6_ZIZPA</name>
<protein>
    <submittedName>
        <fullName evidence="2">Uncharacterized protein</fullName>
    </submittedName>
</protein>
<organism evidence="2 3">
    <name type="scientific">Zizania palustris</name>
    <name type="common">Northern wild rice</name>
    <dbReference type="NCBI Taxonomy" id="103762"/>
    <lineage>
        <taxon>Eukaryota</taxon>
        <taxon>Viridiplantae</taxon>
        <taxon>Streptophyta</taxon>
        <taxon>Embryophyta</taxon>
        <taxon>Tracheophyta</taxon>
        <taxon>Spermatophyta</taxon>
        <taxon>Magnoliopsida</taxon>
        <taxon>Liliopsida</taxon>
        <taxon>Poales</taxon>
        <taxon>Poaceae</taxon>
        <taxon>BOP clade</taxon>
        <taxon>Oryzoideae</taxon>
        <taxon>Oryzeae</taxon>
        <taxon>Zizaniinae</taxon>
        <taxon>Zizania</taxon>
    </lineage>
</organism>
<accession>A0A8J5TGG6</accession>
<sequence>MEDLAASSSPATRTPIFLGRPHRRARTDPKSASAVAAETEGAGAALEGSGYGLGQIGAQRTRWRGTAFG</sequence>
<keyword evidence="3" id="KW-1185">Reference proteome</keyword>
<evidence type="ECO:0000313" key="2">
    <source>
        <dbReference type="EMBL" id="KAG8083395.1"/>
    </source>
</evidence>
<dbReference type="AlphaFoldDB" id="A0A8J5TGG6"/>
<proteinExistence type="predicted"/>